<keyword evidence="2" id="KW-1185">Reference proteome</keyword>
<comment type="caution">
    <text evidence="1">The sequence shown here is derived from an EMBL/GenBank/DDBJ whole genome shotgun (WGS) entry which is preliminary data.</text>
</comment>
<reference evidence="1" key="1">
    <citation type="submission" date="2023-07" db="EMBL/GenBank/DDBJ databases">
        <title>draft genome sequence of fig (Ficus carica).</title>
        <authorList>
            <person name="Takahashi T."/>
            <person name="Nishimura K."/>
        </authorList>
    </citation>
    <scope>NUCLEOTIDE SEQUENCE</scope>
</reference>
<dbReference type="AlphaFoldDB" id="A0AA88EP55"/>
<gene>
    <name evidence="1" type="ORF">TIFTF001_053155</name>
</gene>
<name>A0AA88EP55_FICCA</name>
<organism evidence="1 2">
    <name type="scientific">Ficus carica</name>
    <name type="common">Common fig</name>
    <dbReference type="NCBI Taxonomy" id="3494"/>
    <lineage>
        <taxon>Eukaryota</taxon>
        <taxon>Viridiplantae</taxon>
        <taxon>Streptophyta</taxon>
        <taxon>Embryophyta</taxon>
        <taxon>Tracheophyta</taxon>
        <taxon>Spermatophyta</taxon>
        <taxon>Magnoliopsida</taxon>
        <taxon>eudicotyledons</taxon>
        <taxon>Gunneridae</taxon>
        <taxon>Pentapetalae</taxon>
        <taxon>rosids</taxon>
        <taxon>fabids</taxon>
        <taxon>Rosales</taxon>
        <taxon>Moraceae</taxon>
        <taxon>Ficeae</taxon>
        <taxon>Ficus</taxon>
    </lineage>
</organism>
<evidence type="ECO:0000313" key="2">
    <source>
        <dbReference type="Proteomes" id="UP001187192"/>
    </source>
</evidence>
<protein>
    <submittedName>
        <fullName evidence="1">Uncharacterized protein</fullName>
    </submittedName>
</protein>
<evidence type="ECO:0000313" key="1">
    <source>
        <dbReference type="EMBL" id="GMN74444.1"/>
    </source>
</evidence>
<sequence length="76" mass="8503">MRSLWLLNEGLGNELVGRGAQLSQCLSMTEGDSSIPMWWRIQGEWYPGYQSVTIDQPLSLGIPAGIAMDTEWYCHG</sequence>
<dbReference type="Proteomes" id="UP001187192">
    <property type="component" value="Unassembled WGS sequence"/>
</dbReference>
<accession>A0AA88EP55</accession>
<proteinExistence type="predicted"/>
<dbReference type="EMBL" id="BTGU01012219">
    <property type="protein sequence ID" value="GMN74444.1"/>
    <property type="molecule type" value="Genomic_DNA"/>
</dbReference>